<dbReference type="STRING" id="348780.NP_0214A"/>
<dbReference type="OrthoDB" id="212282at2157"/>
<dbReference type="Gene3D" id="1.10.490.110">
    <property type="entry name" value="Uncharacterized conserved protein DUF2267"/>
    <property type="match status" value="1"/>
</dbReference>
<organism evidence="1 2">
    <name type="scientific">Natronomonas pharaonis (strain ATCC 35678 / DSM 2160 / CIP 103997 / JCM 8858 / NBRC 14720 / NCIMB 2260 / Gabara)</name>
    <name type="common">Halobacterium pharaonis</name>
    <dbReference type="NCBI Taxonomy" id="348780"/>
    <lineage>
        <taxon>Archaea</taxon>
        <taxon>Methanobacteriati</taxon>
        <taxon>Methanobacteriota</taxon>
        <taxon>Stenosarchaea group</taxon>
        <taxon>Halobacteria</taxon>
        <taxon>Halobacteriales</taxon>
        <taxon>Natronomonadaceae</taxon>
        <taxon>Natronomonas</taxon>
    </lineage>
</organism>
<dbReference type="EMBL" id="CR936257">
    <property type="protein sequence ID" value="CAI48198.1"/>
    <property type="molecule type" value="Genomic_DNA"/>
</dbReference>
<protein>
    <submittedName>
        <fullName evidence="1">DUF2267 family protein</fullName>
    </submittedName>
</protein>
<reference evidence="1 2" key="1">
    <citation type="journal article" date="2005" name="Genome Res.">
        <title>Living with two extremes: conclusions from the genome sequence of Natronomonas pharaonis.</title>
        <authorList>
            <person name="Falb M."/>
            <person name="Pfeiffer F."/>
            <person name="Palm P."/>
            <person name="Rodewald K."/>
            <person name="Hickmann V."/>
            <person name="Tittor J."/>
            <person name="Oesterhelt D."/>
        </authorList>
    </citation>
    <scope>NUCLEOTIDE SEQUENCE [LARGE SCALE GENOMIC DNA]</scope>
    <source>
        <strain evidence="2">ATCC 35678 / DSM 2160 / CIP 103997 / JCM 8858 / NBRC 14720 / NCIMB 2260 / Gabara</strain>
    </source>
</reference>
<dbReference type="eggNOG" id="arCOG06189">
    <property type="taxonomic scope" value="Archaea"/>
</dbReference>
<name>A0A1U7ETH0_NATPD</name>
<gene>
    <name evidence="1" type="ordered locus">NP_0214A</name>
</gene>
<dbReference type="InterPro" id="IPR018727">
    <property type="entry name" value="DUF2267"/>
</dbReference>
<evidence type="ECO:0000313" key="2">
    <source>
        <dbReference type="Proteomes" id="UP000002698"/>
    </source>
</evidence>
<dbReference type="InterPro" id="IPR038282">
    <property type="entry name" value="DUF2267_sf"/>
</dbReference>
<accession>A0A1U7ETH0</accession>
<dbReference type="Pfam" id="PF10025">
    <property type="entry name" value="DUF2267"/>
    <property type="match status" value="1"/>
</dbReference>
<dbReference type="KEGG" id="nph:NP_0214A"/>
<dbReference type="AlphaFoldDB" id="A0A1U7ETH0"/>
<dbReference type="RefSeq" id="WP_011321837.1">
    <property type="nucleotide sequence ID" value="NC_007426.1"/>
</dbReference>
<sequence length="151" mass="16728">MSTSFKDFVGEVQHRIEAGEQAEAVRTTRAVLTTLGERVSEGGATDIASPLPKEIDRYLLAADHGQVYDYDTFIQRVTDRLNYDDLELDSGHGQPSNIDQGEAVYRTKAVVALVSDLVRGGELAHVEEQLPPEFDDLFEFSKTDSPPWGDD</sequence>
<dbReference type="Proteomes" id="UP000002698">
    <property type="component" value="Chromosome"/>
</dbReference>
<dbReference type="EnsemblBacteria" id="CAI48198">
    <property type="protein sequence ID" value="CAI48198"/>
    <property type="gene ID" value="NP_0214A"/>
</dbReference>
<proteinExistence type="predicted"/>
<dbReference type="GeneID" id="3700791"/>
<evidence type="ECO:0000313" key="1">
    <source>
        <dbReference type="EMBL" id="CAI48198.1"/>
    </source>
</evidence>
<keyword evidence="2" id="KW-1185">Reference proteome</keyword>
<dbReference type="HOGENOM" id="CLU_121888_3_0_2"/>